<feature type="domain" description="F-box" evidence="1">
    <location>
        <begin position="1"/>
        <end position="45"/>
    </location>
</feature>
<dbReference type="Pfam" id="PF07734">
    <property type="entry name" value="FBA_1"/>
    <property type="match status" value="2"/>
</dbReference>
<dbReference type="EMBL" id="JARYMX010000077">
    <property type="protein sequence ID" value="KAJ9536010.1"/>
    <property type="molecule type" value="Genomic_DNA"/>
</dbReference>
<dbReference type="PANTHER" id="PTHR31672">
    <property type="entry name" value="BNACNNG10540D PROTEIN"/>
    <property type="match status" value="1"/>
</dbReference>
<dbReference type="AlphaFoldDB" id="A0AA38S4B6"/>
<dbReference type="Gene3D" id="1.20.1280.50">
    <property type="match status" value="2"/>
</dbReference>
<dbReference type="CDD" id="cd22157">
    <property type="entry name" value="F-box_AtFBW1-like"/>
    <property type="match status" value="2"/>
</dbReference>
<protein>
    <recommendedName>
        <fullName evidence="1">F-box domain-containing protein</fullName>
    </recommendedName>
</protein>
<dbReference type="InterPro" id="IPR050796">
    <property type="entry name" value="SCF_F-box_component"/>
</dbReference>
<dbReference type="InterPro" id="IPR017451">
    <property type="entry name" value="F-box-assoc_interact_dom"/>
</dbReference>
<dbReference type="InterPro" id="IPR006527">
    <property type="entry name" value="F-box-assoc_dom_typ1"/>
</dbReference>
<evidence type="ECO:0000259" key="1">
    <source>
        <dbReference type="PROSITE" id="PS50181"/>
    </source>
</evidence>
<proteinExistence type="predicted"/>
<organism evidence="2 3">
    <name type="scientific">Centaurea solstitialis</name>
    <name type="common">yellow star-thistle</name>
    <dbReference type="NCBI Taxonomy" id="347529"/>
    <lineage>
        <taxon>Eukaryota</taxon>
        <taxon>Viridiplantae</taxon>
        <taxon>Streptophyta</taxon>
        <taxon>Embryophyta</taxon>
        <taxon>Tracheophyta</taxon>
        <taxon>Spermatophyta</taxon>
        <taxon>Magnoliopsida</taxon>
        <taxon>eudicotyledons</taxon>
        <taxon>Gunneridae</taxon>
        <taxon>Pentapetalae</taxon>
        <taxon>asterids</taxon>
        <taxon>campanulids</taxon>
        <taxon>Asterales</taxon>
        <taxon>Asteraceae</taxon>
        <taxon>Carduoideae</taxon>
        <taxon>Cardueae</taxon>
        <taxon>Centaureinae</taxon>
        <taxon>Centaurea</taxon>
    </lineage>
</organism>
<dbReference type="Pfam" id="PF00646">
    <property type="entry name" value="F-box"/>
    <property type="match status" value="2"/>
</dbReference>
<dbReference type="Proteomes" id="UP001172457">
    <property type="component" value="Unassembled WGS sequence"/>
</dbReference>
<dbReference type="NCBIfam" id="TIGR01640">
    <property type="entry name" value="F_box_assoc_1"/>
    <property type="match status" value="2"/>
</dbReference>
<dbReference type="SMART" id="SM00256">
    <property type="entry name" value="FBOX"/>
    <property type="match status" value="2"/>
</dbReference>
<accession>A0AA38S4B6</accession>
<sequence>MAVQLLPDELIVEILSILPAKSLFRCRLVCKSWLNLIRSTRFKLMHLCNFNQLNPRYLVYHLDYVDDEEWYNVHLDDEAFTLDPDTQIECLNICFRIVGCCNGVVCVSDDDVDFMGTNFRFGYDKTSDDFKVVCLTYDASSSSTRPKFLAEESVMVSMVRESLAAIHSSRLNVNGLRSDGSRYMAMVMKEYKNPASWTKLYDMHYEDVDLGEPLQLRNNGDMIVELENRDIIMFNHNEGRYVYVLRNGVDEDEEKGYLDFRTYVYRYEESLALVDVGDSIPNKEAMKALMMIEKQVRVRVYSNWGKEKLNRNSNFPSKIGMAVELPDEVIVEILSILPAKPLLRCRLVCKSWLNLISSTRFKLMHLHNFNQLNSHYFVRRMDYYAVEELYDVHFNDEAFGLDIGTQIEFPFDRSRVNICYRVIGCCNGVVCLCDDDELDGDELSLDMIILWNPSIRRKLTLPLPMFFDVNFEDSYVVLGFGYDKMSDDFKVVNLTYNECSSSTRPHVEVYTVKTGIWREVMFPHNLGCFNIQSNWSQIFANGSMHWMASNSNWSHYFIMTFDMGTELFGEIQLPGFLAQKHFLKVYVVGESLAVIHSSNLNFDGFESRGSTYIVMVMKEHKNPASWTTLYQIHYEDVDLGKPLRLRNNSDMIVELENRDIIMFNHDKGCYVYVFCDGEEEEDFSSMTYVDKYVESSGLLDVGDSVPNKEAMKALMMIENQVDDKPIPFAFQSESVSLWHDGLGNPILTTHYYVLEEPTYAMFGKLADKLAGESTVELPFDSVNLCFWIVDCCNGVVCLSDYDEFNEYGFTLDTIILWNPSIRSKLTLPLLIFYSVGVEDPVVVFGFGYDKMSDDYKLVSLTYNEDSDTTRPKVEVYLVKTGIWREVMFPDNLRYSYIRSNWSQIYFNGCVHWIASDSNWSHYSIMTFDITTELFGEFQLPGFLAQKHYLKVSVVGESLAVIHSSPLNFEGMRSGSTYMVMIMIMKEYKNPTFWTLLCHIHYPDLDVGKPLRLRNNSDMIVELENRDMIMFNHDECSYVYVFRDGEEEEDFDYKTYVDRYVESLALLDVGDSVFQIRRR</sequence>
<dbReference type="SUPFAM" id="SSF81383">
    <property type="entry name" value="F-box domain"/>
    <property type="match status" value="2"/>
</dbReference>
<evidence type="ECO:0000313" key="2">
    <source>
        <dbReference type="EMBL" id="KAJ9536010.1"/>
    </source>
</evidence>
<dbReference type="PROSITE" id="PS50181">
    <property type="entry name" value="FBOX"/>
    <property type="match status" value="2"/>
</dbReference>
<feature type="domain" description="F-box" evidence="1">
    <location>
        <begin position="319"/>
        <end position="364"/>
    </location>
</feature>
<reference evidence="2" key="1">
    <citation type="submission" date="2023-03" db="EMBL/GenBank/DDBJ databases">
        <title>Chromosome-scale reference genome and RAD-based genetic map of yellow starthistle (Centaurea solstitialis) reveal putative structural variation and QTLs associated with invader traits.</title>
        <authorList>
            <person name="Reatini B."/>
            <person name="Cang F.A."/>
            <person name="Jiang Q."/>
            <person name="Mckibben M.T.W."/>
            <person name="Barker M.S."/>
            <person name="Rieseberg L.H."/>
            <person name="Dlugosch K.M."/>
        </authorList>
    </citation>
    <scope>NUCLEOTIDE SEQUENCE</scope>
    <source>
        <strain evidence="2">CAN-66</strain>
        <tissue evidence="2">Leaf</tissue>
    </source>
</reference>
<comment type="caution">
    <text evidence="2">The sequence shown here is derived from an EMBL/GenBank/DDBJ whole genome shotgun (WGS) entry which is preliminary data.</text>
</comment>
<name>A0AA38S4B6_9ASTR</name>
<gene>
    <name evidence="2" type="ORF">OSB04_un000826</name>
</gene>
<keyword evidence="3" id="KW-1185">Reference proteome</keyword>
<dbReference type="InterPro" id="IPR001810">
    <property type="entry name" value="F-box_dom"/>
</dbReference>
<evidence type="ECO:0000313" key="3">
    <source>
        <dbReference type="Proteomes" id="UP001172457"/>
    </source>
</evidence>
<dbReference type="PANTHER" id="PTHR31672:SF13">
    <property type="entry name" value="F-BOX PROTEIN CPR30-LIKE"/>
    <property type="match status" value="1"/>
</dbReference>
<dbReference type="InterPro" id="IPR036047">
    <property type="entry name" value="F-box-like_dom_sf"/>
</dbReference>